<dbReference type="Pfam" id="PF13412">
    <property type="entry name" value="HTH_24"/>
    <property type="match status" value="1"/>
</dbReference>
<keyword evidence="2" id="KW-0238">DNA-binding</keyword>
<dbReference type="InterPro" id="IPR009057">
    <property type="entry name" value="Homeodomain-like_sf"/>
</dbReference>
<dbReference type="Gene3D" id="1.10.10.60">
    <property type="entry name" value="Homeodomain-like"/>
    <property type="match status" value="2"/>
</dbReference>
<feature type="compositionally biased region" description="Polar residues" evidence="3">
    <location>
        <begin position="275"/>
        <end position="285"/>
    </location>
</feature>
<keyword evidence="6" id="KW-1185">Reference proteome</keyword>
<comment type="subcellular location">
    <subcellularLocation>
        <location evidence="1">Nucleus</location>
    </subcellularLocation>
</comment>
<evidence type="ECO:0000313" key="5">
    <source>
        <dbReference type="EMBL" id="UYV82783.1"/>
    </source>
</evidence>
<dbReference type="SMART" id="SM00674">
    <property type="entry name" value="CENPB"/>
    <property type="match status" value="1"/>
</dbReference>
<gene>
    <name evidence="5" type="ORF">LAZ67_22000835</name>
</gene>
<sequence length="337" mass="37938">MDRKKVCKKSSAKKKMMSIELKREIIEKHEQGVRVVDLSRQYGRSTSMICSVLKRKESIKCITPAKGLTIISKLRTSLHENMEKLLMVWVTEKQLQGDTLTQTIICEKARAIYGDLLKQTPQTSIDEASEESFKASRGWFENFKNRSDELKGREKVNDDQHTGRPRSLRCEENKLKIKELIKSNRRISIKDLSSETGLSVGLCHQIVTEDSDTIRTSSKFVPRILTEEQKENLAIPARNRRRTSSPALTPPRRPPDGVQSGNSARDSKDKVMDQKTLSQYVTSGTRARGKLRINRGKLGVQPEAAGAEKSQNGGHEGRREMTTDLDSAGLSEISTVT</sequence>
<dbReference type="SUPFAM" id="SSF46689">
    <property type="entry name" value="Homeodomain-like"/>
    <property type="match status" value="2"/>
</dbReference>
<dbReference type="InterPro" id="IPR006600">
    <property type="entry name" value="HTH_CenpB_DNA-bd_dom"/>
</dbReference>
<dbReference type="PANTHER" id="PTHR19303:SF27">
    <property type="entry name" value="HTH CENPB-TYPE DOMAIN-CONTAINING PROTEIN"/>
    <property type="match status" value="1"/>
</dbReference>
<evidence type="ECO:0000259" key="4">
    <source>
        <dbReference type="PROSITE" id="PS51253"/>
    </source>
</evidence>
<organism evidence="5 6">
    <name type="scientific">Cordylochernes scorpioides</name>
    <dbReference type="NCBI Taxonomy" id="51811"/>
    <lineage>
        <taxon>Eukaryota</taxon>
        <taxon>Metazoa</taxon>
        <taxon>Ecdysozoa</taxon>
        <taxon>Arthropoda</taxon>
        <taxon>Chelicerata</taxon>
        <taxon>Arachnida</taxon>
        <taxon>Pseudoscorpiones</taxon>
        <taxon>Cheliferoidea</taxon>
        <taxon>Chernetidae</taxon>
        <taxon>Cordylochernes</taxon>
    </lineage>
</organism>
<dbReference type="PROSITE" id="PS51253">
    <property type="entry name" value="HTH_CENPB"/>
    <property type="match status" value="1"/>
</dbReference>
<dbReference type="EMBL" id="CP092884">
    <property type="protein sequence ID" value="UYV82783.1"/>
    <property type="molecule type" value="Genomic_DNA"/>
</dbReference>
<dbReference type="Proteomes" id="UP001235939">
    <property type="component" value="Chromosome 22"/>
</dbReference>
<evidence type="ECO:0000313" key="6">
    <source>
        <dbReference type="Proteomes" id="UP001235939"/>
    </source>
</evidence>
<dbReference type="PANTHER" id="PTHR19303">
    <property type="entry name" value="TRANSPOSON"/>
    <property type="match status" value="1"/>
</dbReference>
<feature type="domain" description="HTH CENPB-type" evidence="4">
    <location>
        <begin position="70"/>
        <end position="153"/>
    </location>
</feature>
<reference evidence="5 6" key="1">
    <citation type="submission" date="2022-03" db="EMBL/GenBank/DDBJ databases">
        <title>A chromosomal length assembly of Cordylochernes scorpioides.</title>
        <authorList>
            <person name="Zeh D."/>
            <person name="Zeh J."/>
        </authorList>
    </citation>
    <scope>NUCLEOTIDE SEQUENCE [LARGE SCALE GENOMIC DNA]</scope>
    <source>
        <strain evidence="5">IN4F17</strain>
        <tissue evidence="5">Whole Body</tissue>
    </source>
</reference>
<accession>A0ABY6LSH2</accession>
<name>A0ABY6LSH2_9ARAC</name>
<evidence type="ECO:0000256" key="1">
    <source>
        <dbReference type="ARBA" id="ARBA00004123"/>
    </source>
</evidence>
<feature type="region of interest" description="Disordered" evidence="3">
    <location>
        <begin position="231"/>
        <end position="337"/>
    </location>
</feature>
<dbReference type="Pfam" id="PF03221">
    <property type="entry name" value="HTH_Tnp_Tc5"/>
    <property type="match status" value="1"/>
</dbReference>
<evidence type="ECO:0000256" key="2">
    <source>
        <dbReference type="ARBA" id="ARBA00023125"/>
    </source>
</evidence>
<protein>
    <recommendedName>
        <fullName evidence="4">HTH CENPB-type domain-containing protein</fullName>
    </recommendedName>
</protein>
<proteinExistence type="predicted"/>
<evidence type="ECO:0000256" key="3">
    <source>
        <dbReference type="SAM" id="MobiDB-lite"/>
    </source>
</evidence>
<dbReference type="InterPro" id="IPR050863">
    <property type="entry name" value="CenT-Element_Derived"/>
</dbReference>